<feature type="binding site" evidence="7">
    <location>
        <begin position="224"/>
        <end position="226"/>
    </location>
    <ligand>
        <name>ATP</name>
        <dbReference type="ChEBI" id="CHEBI:30616"/>
    </ligand>
</feature>
<dbReference type="Pfam" id="PF01336">
    <property type="entry name" value="tRNA_anti-codon"/>
    <property type="match status" value="1"/>
</dbReference>
<keyword evidence="2 7" id="KW-0436">Ligase</keyword>
<dbReference type="PROSITE" id="PS50862">
    <property type="entry name" value="AA_TRNA_LIGASE_II"/>
    <property type="match status" value="1"/>
</dbReference>
<dbReference type="Pfam" id="PF02938">
    <property type="entry name" value="GAD"/>
    <property type="match status" value="1"/>
</dbReference>
<dbReference type="Proteomes" id="UP000334340">
    <property type="component" value="Unassembled WGS sequence"/>
</dbReference>
<feature type="binding site" evidence="7">
    <location>
        <position position="492"/>
    </location>
    <ligand>
        <name>L-aspartate</name>
        <dbReference type="ChEBI" id="CHEBI:29991"/>
    </ligand>
</feature>
<evidence type="ECO:0000259" key="8">
    <source>
        <dbReference type="PROSITE" id="PS50862"/>
    </source>
</evidence>
<comment type="subunit">
    <text evidence="7">Homodimer.</text>
</comment>
<feature type="binding site" evidence="7">
    <location>
        <position position="224"/>
    </location>
    <ligand>
        <name>L-aspartate</name>
        <dbReference type="ChEBI" id="CHEBI:29991"/>
    </ligand>
</feature>
<keyword evidence="7" id="KW-0963">Cytoplasm</keyword>
<feature type="binding site" evidence="7">
    <location>
        <position position="178"/>
    </location>
    <ligand>
        <name>L-aspartate</name>
        <dbReference type="ChEBI" id="CHEBI:29991"/>
    </ligand>
</feature>
<evidence type="ECO:0000256" key="2">
    <source>
        <dbReference type="ARBA" id="ARBA00022598"/>
    </source>
</evidence>
<dbReference type="NCBIfam" id="NF001750">
    <property type="entry name" value="PRK00476.1"/>
    <property type="match status" value="1"/>
</dbReference>
<comment type="subcellular location">
    <subcellularLocation>
        <location evidence="7">Cytoplasm</location>
    </subcellularLocation>
</comment>
<dbReference type="PANTHER" id="PTHR22594">
    <property type="entry name" value="ASPARTYL/LYSYL-TRNA SYNTHETASE"/>
    <property type="match status" value="1"/>
</dbReference>
<dbReference type="InterPro" id="IPR004364">
    <property type="entry name" value="Aa-tRNA-synt_II"/>
</dbReference>
<dbReference type="HAMAP" id="MF_00044">
    <property type="entry name" value="Asp_tRNA_synth_type1"/>
    <property type="match status" value="1"/>
</dbReference>
<feature type="binding site" evidence="7">
    <location>
        <position position="233"/>
    </location>
    <ligand>
        <name>ATP</name>
        <dbReference type="ChEBI" id="CHEBI:30616"/>
    </ligand>
</feature>
<dbReference type="InterPro" id="IPR006195">
    <property type="entry name" value="aa-tRNA-synth_II"/>
</dbReference>
<name>A0A564ZLM1_9BACT</name>
<dbReference type="Gene3D" id="3.30.1360.30">
    <property type="entry name" value="GAD-like domain"/>
    <property type="match status" value="1"/>
</dbReference>
<comment type="catalytic activity">
    <reaction evidence="7">
        <text>tRNA(Asx) + L-aspartate + ATP = L-aspartyl-tRNA(Asx) + AMP + diphosphate</text>
        <dbReference type="Rhea" id="RHEA:18349"/>
        <dbReference type="Rhea" id="RHEA-COMP:9710"/>
        <dbReference type="Rhea" id="RHEA-COMP:9711"/>
        <dbReference type="ChEBI" id="CHEBI:29991"/>
        <dbReference type="ChEBI" id="CHEBI:30616"/>
        <dbReference type="ChEBI" id="CHEBI:33019"/>
        <dbReference type="ChEBI" id="CHEBI:78442"/>
        <dbReference type="ChEBI" id="CHEBI:78516"/>
        <dbReference type="ChEBI" id="CHEBI:456215"/>
        <dbReference type="EC" id="6.1.1.23"/>
    </reaction>
</comment>
<dbReference type="InterPro" id="IPR012340">
    <property type="entry name" value="NA-bd_OB-fold"/>
</dbReference>
<comment type="similarity">
    <text evidence="1 7">Belongs to the class-II aminoacyl-tRNA synthetase family. Type 1 subfamily.</text>
</comment>
<comment type="function">
    <text evidence="7">Aspartyl-tRNA synthetase with relaxed tRNA specificity since it is able to aspartylate not only its cognate tRNA(Asp) but also tRNA(Asn). Reaction proceeds in two steps: L-aspartate is first activated by ATP to form Asp-AMP and then transferred to the acceptor end of tRNA(Asp/Asn).</text>
</comment>
<keyword evidence="6 7" id="KW-0030">Aminoacyl-tRNA synthetase</keyword>
<dbReference type="PRINTS" id="PR01042">
    <property type="entry name" value="TRNASYNTHASP"/>
</dbReference>
<dbReference type="InterPro" id="IPR004524">
    <property type="entry name" value="Asp-tRNA-ligase_1"/>
</dbReference>
<dbReference type="PANTHER" id="PTHR22594:SF5">
    <property type="entry name" value="ASPARTATE--TRNA LIGASE, MITOCHONDRIAL"/>
    <property type="match status" value="1"/>
</dbReference>
<dbReference type="Gene3D" id="3.30.930.10">
    <property type="entry name" value="Bira Bifunctional Protein, Domain 2"/>
    <property type="match status" value="1"/>
</dbReference>
<dbReference type="InterPro" id="IPR047090">
    <property type="entry name" value="AspRS_core"/>
</dbReference>
<gene>
    <name evidence="7" type="primary">aspS</name>
    <name evidence="9" type="ORF">MELA_02142</name>
</gene>
<dbReference type="NCBIfam" id="TIGR00459">
    <property type="entry name" value="aspS_bact"/>
    <property type="match status" value="1"/>
</dbReference>
<dbReference type="GO" id="GO:0005524">
    <property type="term" value="F:ATP binding"/>
    <property type="evidence" value="ECO:0007669"/>
    <property type="project" value="UniProtKB-UniRule"/>
</dbReference>
<feature type="domain" description="Aminoacyl-transfer RNA synthetases class-II family profile" evidence="8">
    <location>
        <begin position="145"/>
        <end position="558"/>
    </location>
</feature>
<feature type="binding site" evidence="7">
    <location>
        <position position="485"/>
    </location>
    <ligand>
        <name>ATP</name>
        <dbReference type="ChEBI" id="CHEBI:30616"/>
    </ligand>
</feature>
<dbReference type="InterPro" id="IPR045864">
    <property type="entry name" value="aa-tRNA-synth_II/BPL/LPL"/>
</dbReference>
<keyword evidence="3 7" id="KW-0547">Nucleotide-binding</keyword>
<feature type="binding site" evidence="7">
    <location>
        <begin position="537"/>
        <end position="540"/>
    </location>
    <ligand>
        <name>ATP</name>
        <dbReference type="ChEBI" id="CHEBI:30616"/>
    </ligand>
</feature>
<evidence type="ECO:0000256" key="5">
    <source>
        <dbReference type="ARBA" id="ARBA00022917"/>
    </source>
</evidence>
<dbReference type="Pfam" id="PF00152">
    <property type="entry name" value="tRNA-synt_2"/>
    <property type="match status" value="1"/>
</dbReference>
<feature type="binding site" evidence="7">
    <location>
        <position position="451"/>
    </location>
    <ligand>
        <name>L-aspartate</name>
        <dbReference type="ChEBI" id="CHEBI:29991"/>
    </ligand>
</feature>
<dbReference type="AlphaFoldDB" id="A0A564ZLM1"/>
<dbReference type="GO" id="GO:0004815">
    <property type="term" value="F:aspartate-tRNA ligase activity"/>
    <property type="evidence" value="ECO:0007669"/>
    <property type="project" value="UniProtKB-UniRule"/>
</dbReference>
<dbReference type="EMBL" id="CABIKM010000033">
    <property type="protein sequence ID" value="VUZ85757.1"/>
    <property type="molecule type" value="Genomic_DNA"/>
</dbReference>
<evidence type="ECO:0000313" key="10">
    <source>
        <dbReference type="Proteomes" id="UP000334340"/>
    </source>
</evidence>
<dbReference type="SUPFAM" id="SSF55681">
    <property type="entry name" value="Class II aaRS and biotin synthetases"/>
    <property type="match status" value="1"/>
</dbReference>
<dbReference type="InterPro" id="IPR004115">
    <property type="entry name" value="GAD-like_sf"/>
</dbReference>
<dbReference type="CDD" id="cd00777">
    <property type="entry name" value="AspRS_core"/>
    <property type="match status" value="1"/>
</dbReference>
<dbReference type="SUPFAM" id="SSF55261">
    <property type="entry name" value="GAD domain-like"/>
    <property type="match status" value="1"/>
</dbReference>
<keyword evidence="4 7" id="KW-0067">ATP-binding</keyword>
<protein>
    <recommendedName>
        <fullName evidence="7">Aspartate--tRNA(Asp/Asn) ligase</fullName>
        <ecNumber evidence="7">6.1.1.23</ecNumber>
    </recommendedName>
    <alternativeName>
        <fullName evidence="7">Aspartyl-tRNA synthetase</fullName>
        <shortName evidence="7">AspRS</shortName>
    </alternativeName>
    <alternativeName>
        <fullName evidence="7">Non-discriminating aspartyl-tRNA synthetase</fullName>
        <shortName evidence="7">ND-AspRS</shortName>
    </alternativeName>
</protein>
<organism evidence="9 10">
    <name type="scientific">Candidatus Methylomirabilis lanthanidiphila</name>
    <dbReference type="NCBI Taxonomy" id="2211376"/>
    <lineage>
        <taxon>Bacteria</taxon>
        <taxon>Candidatus Methylomirabilota</taxon>
        <taxon>Candidatus Methylomirabilia</taxon>
        <taxon>Candidatus Methylomirabilales</taxon>
        <taxon>Candidatus Methylomirabilaceae</taxon>
        <taxon>Candidatus Methylomirabilis</taxon>
    </lineage>
</organism>
<dbReference type="GO" id="GO:0005737">
    <property type="term" value="C:cytoplasm"/>
    <property type="evidence" value="ECO:0007669"/>
    <property type="project" value="UniProtKB-SubCell"/>
</dbReference>
<dbReference type="EC" id="6.1.1.23" evidence="7"/>
<dbReference type="Gene3D" id="2.40.50.140">
    <property type="entry name" value="Nucleic acid-binding proteins"/>
    <property type="match status" value="1"/>
</dbReference>
<evidence type="ECO:0000256" key="3">
    <source>
        <dbReference type="ARBA" id="ARBA00022741"/>
    </source>
</evidence>
<feature type="site" description="Important for tRNA non-discrimination" evidence="7">
    <location>
        <position position="34"/>
    </location>
</feature>
<dbReference type="CDD" id="cd04317">
    <property type="entry name" value="EcAspRS_like_N"/>
    <property type="match status" value="1"/>
</dbReference>
<evidence type="ECO:0000256" key="1">
    <source>
        <dbReference type="ARBA" id="ARBA00006303"/>
    </source>
</evidence>
<feature type="region of interest" description="Aspartate" evidence="7">
    <location>
        <begin position="202"/>
        <end position="205"/>
    </location>
</feature>
<feature type="site" description="Important for tRNA non-discrimination" evidence="7">
    <location>
        <position position="86"/>
    </location>
</feature>
<keyword evidence="5 7" id="KW-0648">Protein biosynthesis</keyword>
<dbReference type="InterPro" id="IPR002312">
    <property type="entry name" value="Asp/Asn-tRNA-synth_IIb"/>
</dbReference>
<dbReference type="InterPro" id="IPR004365">
    <property type="entry name" value="NA-bd_OB_tRNA"/>
</dbReference>
<evidence type="ECO:0000256" key="6">
    <source>
        <dbReference type="ARBA" id="ARBA00023146"/>
    </source>
</evidence>
<reference evidence="9 10" key="1">
    <citation type="submission" date="2019-07" db="EMBL/GenBank/DDBJ databases">
        <authorList>
            <person name="Cremers G."/>
        </authorList>
    </citation>
    <scope>NUCLEOTIDE SEQUENCE [LARGE SCALE GENOMIC DNA]</scope>
</reference>
<keyword evidence="10" id="KW-1185">Reference proteome</keyword>
<sequence length="589" mass="65803">MERLKRTDYCGLLRPDHVGHSVVLMGWVHRRRDHGGLIFIDLRDREGIAQTVFNPEFHPEAHKIAGHMRAEFVVAIRGRVQPRPQGTENARLPTGMIEVAVEEALILNEAKPPIFAIEEQTDVAEEIRLTYRYLDLRRPSMARNLRLRHRAAQAVHGYLDRHGFVEVETPMLTRSTPEGARDYLVPSRLNPGEFYALPQSPQLFKQLLMVAGMDRYYQIVRCFRDEDQRADRQAEFTQIDLEMSFVDRDDVLDVTEGLVAALFEAAGRPAPPRPFSRLTYAEAIDRFGLDAPDTRFGMELADLTDIVRGTEAKAFAEPIAQGGVVKGMNAKGCGAFSRAQIDGLVDYAKGFKAKGLAWFKVTADGIQSPLAKFLGPIVLERLSERLKGEEGDLLLLVADQAKTASESLGRLRVKLGRELKLIDENALAMTWVIDFPLLDYDPEQGRWQAMHHPFTAPLDEDLPFLDTDPGRVRAKAYDLVVNGQELGGGSIRIHRRDVQSQMFAALGIDADEAKAKFGFLLEALEYGAPPHGGLAFGFDRVIALLVGAGSIRDVIAFPKTQKAQDLMTQAPSPVDPRQLKELRIKLDLD</sequence>
<dbReference type="InterPro" id="IPR047089">
    <property type="entry name" value="Asp-tRNA-ligase_1_N"/>
</dbReference>
<dbReference type="InterPro" id="IPR029351">
    <property type="entry name" value="GAD_dom"/>
</dbReference>
<evidence type="ECO:0000256" key="4">
    <source>
        <dbReference type="ARBA" id="ARBA00022840"/>
    </source>
</evidence>
<dbReference type="GO" id="GO:0006422">
    <property type="term" value="P:aspartyl-tRNA aminoacylation"/>
    <property type="evidence" value="ECO:0007669"/>
    <property type="project" value="UniProtKB-UniRule"/>
</dbReference>
<evidence type="ECO:0000256" key="7">
    <source>
        <dbReference type="HAMAP-Rule" id="MF_00044"/>
    </source>
</evidence>
<proteinExistence type="inferred from homology"/>
<evidence type="ECO:0000313" key="9">
    <source>
        <dbReference type="EMBL" id="VUZ85757.1"/>
    </source>
</evidence>
<dbReference type="GO" id="GO:0050560">
    <property type="term" value="F:aspartate-tRNA(Asn) ligase activity"/>
    <property type="evidence" value="ECO:0007669"/>
    <property type="project" value="UniProtKB-EC"/>
</dbReference>
<dbReference type="SUPFAM" id="SSF50249">
    <property type="entry name" value="Nucleic acid-binding proteins"/>
    <property type="match status" value="1"/>
</dbReference>
<accession>A0A564ZLM1</accession>
<dbReference type="GO" id="GO:0003676">
    <property type="term" value="F:nucleic acid binding"/>
    <property type="evidence" value="ECO:0007669"/>
    <property type="project" value="InterPro"/>
</dbReference>